<dbReference type="EMBL" id="AZBU02000013">
    <property type="protein sequence ID" value="TKR58450.1"/>
    <property type="molecule type" value="Genomic_DNA"/>
</dbReference>
<protein>
    <submittedName>
        <fullName evidence="2">Uncharacterized protein</fullName>
    </submittedName>
</protein>
<feature type="region of interest" description="Disordered" evidence="1">
    <location>
        <begin position="1"/>
        <end position="21"/>
    </location>
</feature>
<evidence type="ECO:0000256" key="1">
    <source>
        <dbReference type="SAM" id="MobiDB-lite"/>
    </source>
</evidence>
<name>A0A4U5LR48_STECR</name>
<reference evidence="2 3" key="1">
    <citation type="journal article" date="2015" name="Genome Biol.">
        <title>Comparative genomics of Steinernema reveals deeply conserved gene regulatory networks.</title>
        <authorList>
            <person name="Dillman A.R."/>
            <person name="Macchietto M."/>
            <person name="Porter C.F."/>
            <person name="Rogers A."/>
            <person name="Williams B."/>
            <person name="Antoshechkin I."/>
            <person name="Lee M.M."/>
            <person name="Goodwin Z."/>
            <person name="Lu X."/>
            <person name="Lewis E.E."/>
            <person name="Goodrich-Blair H."/>
            <person name="Stock S.P."/>
            <person name="Adams B.J."/>
            <person name="Sternberg P.W."/>
            <person name="Mortazavi A."/>
        </authorList>
    </citation>
    <scope>NUCLEOTIDE SEQUENCE [LARGE SCALE GENOMIC DNA]</scope>
    <source>
        <strain evidence="2 3">ALL</strain>
    </source>
</reference>
<organism evidence="2 3">
    <name type="scientific">Steinernema carpocapsae</name>
    <name type="common">Entomopathogenic nematode</name>
    <dbReference type="NCBI Taxonomy" id="34508"/>
    <lineage>
        <taxon>Eukaryota</taxon>
        <taxon>Metazoa</taxon>
        <taxon>Ecdysozoa</taxon>
        <taxon>Nematoda</taxon>
        <taxon>Chromadorea</taxon>
        <taxon>Rhabditida</taxon>
        <taxon>Tylenchina</taxon>
        <taxon>Panagrolaimomorpha</taxon>
        <taxon>Strongyloidoidea</taxon>
        <taxon>Steinernematidae</taxon>
        <taxon>Steinernema</taxon>
    </lineage>
</organism>
<feature type="compositionally biased region" description="Basic and acidic residues" evidence="1">
    <location>
        <begin position="1"/>
        <end position="12"/>
    </location>
</feature>
<dbReference type="Proteomes" id="UP000298663">
    <property type="component" value="Unassembled WGS sequence"/>
</dbReference>
<evidence type="ECO:0000313" key="3">
    <source>
        <dbReference type="Proteomes" id="UP000298663"/>
    </source>
</evidence>
<comment type="caution">
    <text evidence="2">The sequence shown here is derived from an EMBL/GenBank/DDBJ whole genome shotgun (WGS) entry which is preliminary data.</text>
</comment>
<accession>A0A4U5LR48</accession>
<dbReference type="AlphaFoldDB" id="A0A4U5LR48"/>
<proteinExistence type="predicted"/>
<sequence length="155" mass="17016">MTKPLREDDRPSENVFCNNDGGEGGRWPRGWCEVQTNRTNAQRTWSKVQETRAVRLVPERLTKTTIPPPRLSGLVLLKSLWSGASEQREKQRVARAAAERLGTGSGGVAVGKKAATLGHEEEKGVPGLRLKQAINVRLAFGTDEAVPVRLLSLHT</sequence>
<keyword evidence="3" id="KW-1185">Reference proteome</keyword>
<evidence type="ECO:0000313" key="2">
    <source>
        <dbReference type="EMBL" id="TKR58450.1"/>
    </source>
</evidence>
<reference evidence="2 3" key="2">
    <citation type="journal article" date="2019" name="G3 (Bethesda)">
        <title>Hybrid Assembly of the Genome of the Entomopathogenic Nematode Steinernema carpocapsae Identifies the X-Chromosome.</title>
        <authorList>
            <person name="Serra L."/>
            <person name="Macchietto M."/>
            <person name="Macias-Munoz A."/>
            <person name="McGill C.J."/>
            <person name="Rodriguez I.M."/>
            <person name="Rodriguez B."/>
            <person name="Murad R."/>
            <person name="Mortazavi A."/>
        </authorList>
    </citation>
    <scope>NUCLEOTIDE SEQUENCE [LARGE SCALE GENOMIC DNA]</scope>
    <source>
        <strain evidence="2 3">ALL</strain>
    </source>
</reference>
<gene>
    <name evidence="2" type="ORF">L596_029892</name>
</gene>